<accession>A0AAV1JXH9</accession>
<dbReference type="Proteomes" id="UP001497472">
    <property type="component" value="Unassembled WGS sequence"/>
</dbReference>
<evidence type="ECO:0000313" key="2">
    <source>
        <dbReference type="Proteomes" id="UP001497472"/>
    </source>
</evidence>
<organism evidence="1 2">
    <name type="scientific">Leptosia nina</name>
    <dbReference type="NCBI Taxonomy" id="320188"/>
    <lineage>
        <taxon>Eukaryota</taxon>
        <taxon>Metazoa</taxon>
        <taxon>Ecdysozoa</taxon>
        <taxon>Arthropoda</taxon>
        <taxon>Hexapoda</taxon>
        <taxon>Insecta</taxon>
        <taxon>Pterygota</taxon>
        <taxon>Neoptera</taxon>
        <taxon>Endopterygota</taxon>
        <taxon>Lepidoptera</taxon>
        <taxon>Glossata</taxon>
        <taxon>Ditrysia</taxon>
        <taxon>Papilionoidea</taxon>
        <taxon>Pieridae</taxon>
        <taxon>Pierinae</taxon>
        <taxon>Leptosia</taxon>
    </lineage>
</organism>
<gene>
    <name evidence="1" type="ORF">LNINA_LOCUS13110</name>
</gene>
<reference evidence="1 2" key="1">
    <citation type="submission" date="2023-11" db="EMBL/GenBank/DDBJ databases">
        <authorList>
            <person name="Okamura Y."/>
        </authorList>
    </citation>
    <scope>NUCLEOTIDE SEQUENCE [LARGE SCALE GENOMIC DNA]</scope>
</reference>
<evidence type="ECO:0000313" key="1">
    <source>
        <dbReference type="EMBL" id="CAK1554178.1"/>
    </source>
</evidence>
<keyword evidence="2" id="KW-1185">Reference proteome</keyword>
<dbReference type="EMBL" id="CAVLEF010000265">
    <property type="protein sequence ID" value="CAK1554178.1"/>
    <property type="molecule type" value="Genomic_DNA"/>
</dbReference>
<name>A0AAV1JXH9_9NEOP</name>
<comment type="caution">
    <text evidence="1">The sequence shown here is derived from an EMBL/GenBank/DDBJ whole genome shotgun (WGS) entry which is preliminary data.</text>
</comment>
<sequence>MVQTIFGLRNVNICCTSNVRVTKEEREEMVKFLWGKRGGVEGDDAGAEPGRDVRGRRVPAAAAFAASKTTSHHPDITIKAQHDLLSR</sequence>
<proteinExistence type="predicted"/>
<dbReference type="AlphaFoldDB" id="A0AAV1JXH9"/>
<protein>
    <submittedName>
        <fullName evidence="1">Uncharacterized protein</fullName>
    </submittedName>
</protein>